<dbReference type="AlphaFoldDB" id="A0A6J7ERU0"/>
<protein>
    <submittedName>
        <fullName evidence="1">Unannotated protein</fullName>
    </submittedName>
</protein>
<dbReference type="EMBL" id="CAFBLS010000254">
    <property type="protein sequence ID" value="CAB4884991.1"/>
    <property type="molecule type" value="Genomic_DNA"/>
</dbReference>
<name>A0A6J7ERU0_9ZZZZ</name>
<gene>
    <name evidence="1" type="ORF">UFOPK3402_01691</name>
</gene>
<reference evidence="1" key="1">
    <citation type="submission" date="2020-05" db="EMBL/GenBank/DDBJ databases">
        <authorList>
            <person name="Chiriac C."/>
            <person name="Salcher M."/>
            <person name="Ghai R."/>
            <person name="Kavagutti S V."/>
        </authorList>
    </citation>
    <scope>NUCLEOTIDE SEQUENCE</scope>
</reference>
<proteinExistence type="predicted"/>
<accession>A0A6J7ERU0</accession>
<sequence length="256" mass="27970">MRQVCGVGEQAGHDHGDRVDLLSRRAAWHPDPDLLGAIGRSQVITQVIVERLERFGVAEEGRDGDEHAVHQGDRLGGLGYEQRQIVVDVGHLQDRHAALDLPEERRFLVAREVDAGRTPQFAKNAREGIGSRQWDLVAEPIGGRIAEVTQPFADLRRVQHEIAGAECQRRIGHRLEFRRAGQLDDREAVGCFDRAHAVGAVGPGAGEDHADPVVAPVLGDRGQEAVDVWIRACGCLGRHQVDAVAAHDDVAPRRGD</sequence>
<organism evidence="1">
    <name type="scientific">freshwater metagenome</name>
    <dbReference type="NCBI Taxonomy" id="449393"/>
    <lineage>
        <taxon>unclassified sequences</taxon>
        <taxon>metagenomes</taxon>
        <taxon>ecological metagenomes</taxon>
    </lineage>
</organism>
<evidence type="ECO:0000313" key="1">
    <source>
        <dbReference type="EMBL" id="CAB4884991.1"/>
    </source>
</evidence>